<keyword evidence="11" id="KW-0975">Bacterial flagellum</keyword>
<feature type="transmembrane region" description="Helical" evidence="13">
    <location>
        <begin position="120"/>
        <end position="139"/>
    </location>
</feature>
<evidence type="ECO:0000256" key="2">
    <source>
        <dbReference type="ARBA" id="ARBA00006257"/>
    </source>
</evidence>
<keyword evidence="7 13" id="KW-1005">Bacterial flagellum biogenesis</keyword>
<comment type="similarity">
    <text evidence="2 13">Belongs to the FliP/MopC/SpaP family.</text>
</comment>
<proteinExistence type="inferred from homology"/>
<evidence type="ECO:0000256" key="5">
    <source>
        <dbReference type="ARBA" id="ARBA00022475"/>
    </source>
</evidence>
<organism evidence="15 16">
    <name type="scientific">Rhodanobacter geophilus</name>
    <dbReference type="NCBI Taxonomy" id="3162488"/>
    <lineage>
        <taxon>Bacteria</taxon>
        <taxon>Pseudomonadati</taxon>
        <taxon>Pseudomonadota</taxon>
        <taxon>Gammaproteobacteria</taxon>
        <taxon>Lysobacterales</taxon>
        <taxon>Rhodanobacteraceae</taxon>
        <taxon>Rhodanobacter</taxon>
    </lineage>
</organism>
<evidence type="ECO:0000256" key="1">
    <source>
        <dbReference type="ARBA" id="ARBA00003663"/>
    </source>
</evidence>
<evidence type="ECO:0000256" key="14">
    <source>
        <dbReference type="SAM" id="SignalP"/>
    </source>
</evidence>
<dbReference type="Proteomes" id="UP001556170">
    <property type="component" value="Unassembled WGS sequence"/>
</dbReference>
<feature type="signal peptide" evidence="14">
    <location>
        <begin position="1"/>
        <end position="26"/>
    </location>
</feature>
<keyword evidence="6 13" id="KW-0812">Transmembrane</keyword>
<keyword evidence="12 13" id="KW-1006">Bacterial flagellum protein export</keyword>
<dbReference type="PROSITE" id="PS01061">
    <property type="entry name" value="FLIP_2"/>
    <property type="match status" value="1"/>
</dbReference>
<dbReference type="PRINTS" id="PR01302">
    <property type="entry name" value="TYPE3IMPPROT"/>
</dbReference>
<evidence type="ECO:0000256" key="12">
    <source>
        <dbReference type="ARBA" id="ARBA00023225"/>
    </source>
</evidence>
<feature type="transmembrane region" description="Helical" evidence="13">
    <location>
        <begin position="79"/>
        <end position="108"/>
    </location>
</feature>
<feature type="transmembrane region" description="Helical" evidence="13">
    <location>
        <begin position="257"/>
        <end position="278"/>
    </location>
</feature>
<keyword evidence="14" id="KW-0732">Signal</keyword>
<comment type="caution">
    <text evidence="15">The sequence shown here is derived from an EMBL/GenBank/DDBJ whole genome shotgun (WGS) entry which is preliminary data.</text>
</comment>
<evidence type="ECO:0000256" key="7">
    <source>
        <dbReference type="ARBA" id="ARBA00022795"/>
    </source>
</evidence>
<feature type="transmembrane region" description="Helical" evidence="13">
    <location>
        <begin position="221"/>
        <end position="245"/>
    </location>
</feature>
<keyword evidence="8 13" id="KW-0653">Protein transport</keyword>
<evidence type="ECO:0000256" key="10">
    <source>
        <dbReference type="ARBA" id="ARBA00023136"/>
    </source>
</evidence>
<dbReference type="NCBIfam" id="TIGR01103">
    <property type="entry name" value="fliP"/>
    <property type="match status" value="1"/>
</dbReference>
<gene>
    <name evidence="13 15" type="primary">fliP</name>
    <name evidence="15" type="ORF">ABQJ56_14715</name>
</gene>
<evidence type="ECO:0000256" key="9">
    <source>
        <dbReference type="ARBA" id="ARBA00022989"/>
    </source>
</evidence>
<reference evidence="15 16" key="1">
    <citation type="submission" date="2024-06" db="EMBL/GenBank/DDBJ databases">
        <authorList>
            <person name="Woo H."/>
        </authorList>
    </citation>
    <scope>NUCLEOTIDE SEQUENCE [LARGE SCALE GENOMIC DNA]</scope>
    <source>
        <strain evidence="15 16">S2-g</strain>
    </source>
</reference>
<dbReference type="RefSeq" id="WP_367845772.1">
    <property type="nucleotide sequence ID" value="NZ_JBFOHL010000014.1"/>
</dbReference>
<sequence>MKSRHSLAARGWLALALLLLPLLAWSAPQAARNAAAVTATPALSMPASPVGLGNAGIPVLTVHDAPGGAKNWTLSLQMLALLTVLTLLPAVLLMMTSFTRIIIVLGFLRQALGTQSTPPNQVLLGLSLFLTLFVMSPVLNRAYTDGVKPYMDGQLSAEQALPAASAPFKHFMLDQTREADLALFTRLAGEQPYASKADVPFKVAMPAFLTSELKTAFQMGFLLFIPFLIIDLVVASVLMSMGMMMVSPTIISLPFKIMLFVLVDGWTLLLGTLAGSFYT</sequence>
<keyword evidence="15" id="KW-0969">Cilium</keyword>
<keyword evidence="4 13" id="KW-0813">Transport</keyword>
<keyword evidence="9 13" id="KW-1133">Transmembrane helix</keyword>
<dbReference type="PROSITE" id="PS01060">
    <property type="entry name" value="FLIP_1"/>
    <property type="match status" value="1"/>
</dbReference>
<evidence type="ECO:0000313" key="16">
    <source>
        <dbReference type="Proteomes" id="UP001556170"/>
    </source>
</evidence>
<dbReference type="PRINTS" id="PR00951">
    <property type="entry name" value="FLGBIOSNFLIP"/>
</dbReference>
<accession>A0ABV3QSL8</accession>
<evidence type="ECO:0000313" key="15">
    <source>
        <dbReference type="EMBL" id="MEW9625479.1"/>
    </source>
</evidence>
<keyword evidence="10 13" id="KW-0472">Membrane</keyword>
<keyword evidence="5 13" id="KW-1003">Cell membrane</keyword>
<keyword evidence="16" id="KW-1185">Reference proteome</keyword>
<evidence type="ECO:0000256" key="13">
    <source>
        <dbReference type="RuleBase" id="RU362069"/>
    </source>
</evidence>
<keyword evidence="15" id="KW-0282">Flagellum</keyword>
<dbReference type="Pfam" id="PF00813">
    <property type="entry name" value="FliP"/>
    <property type="match status" value="1"/>
</dbReference>
<evidence type="ECO:0000256" key="6">
    <source>
        <dbReference type="ARBA" id="ARBA00022692"/>
    </source>
</evidence>
<evidence type="ECO:0000256" key="11">
    <source>
        <dbReference type="ARBA" id="ARBA00023143"/>
    </source>
</evidence>
<evidence type="ECO:0000256" key="3">
    <source>
        <dbReference type="ARBA" id="ARBA00021714"/>
    </source>
</evidence>
<dbReference type="PANTHER" id="PTHR30587:SF0">
    <property type="entry name" value="FLAGELLAR BIOSYNTHETIC PROTEIN FLIP"/>
    <property type="match status" value="1"/>
</dbReference>
<evidence type="ECO:0000256" key="4">
    <source>
        <dbReference type="ARBA" id="ARBA00022448"/>
    </source>
</evidence>
<keyword evidence="15" id="KW-0966">Cell projection</keyword>
<dbReference type="EMBL" id="JBFOHL010000014">
    <property type="protein sequence ID" value="MEW9625479.1"/>
    <property type="molecule type" value="Genomic_DNA"/>
</dbReference>
<name>A0ABV3QSL8_9GAMM</name>
<feature type="chain" id="PRO_5045139535" description="Flagellar biosynthetic protein FliP" evidence="14">
    <location>
        <begin position="27"/>
        <end position="279"/>
    </location>
</feature>
<evidence type="ECO:0000256" key="8">
    <source>
        <dbReference type="ARBA" id="ARBA00022927"/>
    </source>
</evidence>
<protein>
    <recommendedName>
        <fullName evidence="3 13">Flagellar biosynthetic protein FliP</fullName>
    </recommendedName>
</protein>
<dbReference type="InterPro" id="IPR005837">
    <property type="entry name" value="FliP"/>
</dbReference>
<comment type="function">
    <text evidence="1 13">Plays a role in the flagellum-specific transport system.</text>
</comment>
<comment type="subcellular location">
    <subcellularLocation>
        <location evidence="13">Cell membrane</location>
        <topology evidence="13">Multi-pass membrane protein</topology>
    </subcellularLocation>
    <subcellularLocation>
        <location evidence="13">Bacterial flagellum basal body</location>
    </subcellularLocation>
</comment>
<dbReference type="NCBIfam" id="NF009438">
    <property type="entry name" value="PRK12797.1"/>
    <property type="match status" value="1"/>
</dbReference>
<dbReference type="InterPro" id="IPR005838">
    <property type="entry name" value="T3SS_IM_P"/>
</dbReference>
<dbReference type="PANTHER" id="PTHR30587">
    <property type="entry name" value="FLAGELLAR BIOSYNTHETIC PROTEIN FLIP"/>
    <property type="match status" value="1"/>
</dbReference>